<reference evidence="1 2" key="1">
    <citation type="submission" date="2018-08" db="EMBL/GenBank/DDBJ databases">
        <title>Comparative analysis of Burkholderia isolates from Puerto Rico.</title>
        <authorList>
            <person name="Hall C."/>
            <person name="Sahl J."/>
            <person name="Wagner D."/>
        </authorList>
    </citation>
    <scope>NUCLEOTIDE SEQUENCE [LARGE SCALE GENOMIC DNA]</scope>
    <source>
        <strain evidence="1 2">Bp8966</strain>
    </source>
</reference>
<dbReference type="EMBL" id="QTPM01000071">
    <property type="protein sequence ID" value="RQY81388.1"/>
    <property type="molecule type" value="Genomic_DNA"/>
</dbReference>
<proteinExistence type="predicted"/>
<evidence type="ECO:0000313" key="1">
    <source>
        <dbReference type="EMBL" id="RQY81388.1"/>
    </source>
</evidence>
<sequence>MTYIGEQKMIGEYLAMVVYDAMFDRGCQIDVVASEALIRHSTCDFAHAKVSIMTVKQPLAANCHLFDRFVHQQSCAVQSGRR</sequence>
<accession>A0ABX9YFR6</accession>
<comment type="caution">
    <text evidence="1">The sequence shown here is derived from an EMBL/GenBank/DDBJ whole genome shotgun (WGS) entry which is preliminary data.</text>
</comment>
<organism evidence="1 2">
    <name type="scientific">Burkholderia stagnalis</name>
    <dbReference type="NCBI Taxonomy" id="1503054"/>
    <lineage>
        <taxon>Bacteria</taxon>
        <taxon>Pseudomonadati</taxon>
        <taxon>Pseudomonadota</taxon>
        <taxon>Betaproteobacteria</taxon>
        <taxon>Burkholderiales</taxon>
        <taxon>Burkholderiaceae</taxon>
        <taxon>Burkholderia</taxon>
        <taxon>Burkholderia cepacia complex</taxon>
    </lineage>
</organism>
<evidence type="ECO:0000313" key="2">
    <source>
        <dbReference type="Proteomes" id="UP000281098"/>
    </source>
</evidence>
<dbReference type="Proteomes" id="UP000281098">
    <property type="component" value="Unassembled WGS sequence"/>
</dbReference>
<protein>
    <submittedName>
        <fullName evidence="1">Uncharacterized protein</fullName>
    </submittedName>
</protein>
<name>A0ABX9YFR6_9BURK</name>
<gene>
    <name evidence="1" type="ORF">DF017_33040</name>
</gene>
<keyword evidence="2" id="KW-1185">Reference proteome</keyword>